<sequence>MFSSKTGHDIKSILINAWMIALFIAPLLWFFEVLPLKHCFSLFSTFYGLAYIWPPMGWKRPHPYSDMAHNRID</sequence>
<keyword evidence="1" id="KW-0812">Transmembrane</keyword>
<comment type="caution">
    <text evidence="2">The sequence shown here is derived from an EMBL/GenBank/DDBJ whole genome shotgun (WGS) entry which is preliminary data.</text>
</comment>
<gene>
    <name evidence="2" type="ORF">TrRE_jg8845</name>
</gene>
<feature type="transmembrane region" description="Helical" evidence="1">
    <location>
        <begin position="12"/>
        <end position="29"/>
    </location>
</feature>
<evidence type="ECO:0000256" key="1">
    <source>
        <dbReference type="SAM" id="Phobius"/>
    </source>
</evidence>
<keyword evidence="1" id="KW-0472">Membrane</keyword>
<protein>
    <submittedName>
        <fullName evidence="2">Uncharacterized protein</fullName>
    </submittedName>
</protein>
<organism evidence="2 3">
    <name type="scientific">Triparma retinervis</name>
    <dbReference type="NCBI Taxonomy" id="2557542"/>
    <lineage>
        <taxon>Eukaryota</taxon>
        <taxon>Sar</taxon>
        <taxon>Stramenopiles</taxon>
        <taxon>Ochrophyta</taxon>
        <taxon>Bolidophyceae</taxon>
        <taxon>Parmales</taxon>
        <taxon>Triparmaceae</taxon>
        <taxon>Triparma</taxon>
    </lineage>
</organism>
<evidence type="ECO:0000313" key="2">
    <source>
        <dbReference type="EMBL" id="GMH65714.1"/>
    </source>
</evidence>
<keyword evidence="3" id="KW-1185">Reference proteome</keyword>
<accession>A0A9W7A4Q0</accession>
<dbReference type="Proteomes" id="UP001165082">
    <property type="component" value="Unassembled WGS sequence"/>
</dbReference>
<name>A0A9W7A4Q0_9STRA</name>
<dbReference type="OrthoDB" id="44947at2759"/>
<evidence type="ECO:0000313" key="3">
    <source>
        <dbReference type="Proteomes" id="UP001165082"/>
    </source>
</evidence>
<proteinExistence type="predicted"/>
<reference evidence="2" key="1">
    <citation type="submission" date="2022-07" db="EMBL/GenBank/DDBJ databases">
        <title>Genome analysis of Parmales, a sister group of diatoms, reveals the evolutionary specialization of diatoms from phago-mixotrophs to photoautotrophs.</title>
        <authorList>
            <person name="Ban H."/>
            <person name="Sato S."/>
            <person name="Yoshikawa S."/>
            <person name="Kazumasa Y."/>
            <person name="Nakamura Y."/>
            <person name="Ichinomiya M."/>
            <person name="Saitoh K."/>
            <person name="Sato N."/>
            <person name="Blanc-Mathieu R."/>
            <person name="Endo H."/>
            <person name="Kuwata A."/>
            <person name="Ogata H."/>
        </authorList>
    </citation>
    <scope>NUCLEOTIDE SEQUENCE</scope>
</reference>
<keyword evidence="1" id="KW-1133">Transmembrane helix</keyword>
<dbReference type="AlphaFoldDB" id="A0A9W7A4Q0"/>
<dbReference type="EMBL" id="BRXZ01002590">
    <property type="protein sequence ID" value="GMH65714.1"/>
    <property type="molecule type" value="Genomic_DNA"/>
</dbReference>